<dbReference type="Pfam" id="PF19007">
    <property type="entry name" value="DUF5736"/>
    <property type="match status" value="1"/>
</dbReference>
<reference evidence="5" key="2">
    <citation type="submission" date="2016-06" db="UniProtKB">
        <authorList>
            <consortium name="WormBaseParasite"/>
        </authorList>
    </citation>
    <scope>IDENTIFICATION</scope>
</reference>
<keyword evidence="4" id="KW-1185">Reference proteome</keyword>
<dbReference type="InterPro" id="IPR043794">
    <property type="entry name" value="DUF5736"/>
</dbReference>
<reference evidence="3 4" key="3">
    <citation type="submission" date="2018-11" db="EMBL/GenBank/DDBJ databases">
        <authorList>
            <consortium name="Pathogen Informatics"/>
        </authorList>
    </citation>
    <scope>NUCLEOTIDE SEQUENCE [LARGE SCALE GENOMIC DNA]</scope>
    <source>
        <strain evidence="3 4">NST_G2</strain>
    </source>
</reference>
<proteinExistence type="predicted"/>
<accession>A0A0V0JBH3</accession>
<evidence type="ECO:0000313" key="3">
    <source>
        <dbReference type="EMBL" id="VDL96519.1"/>
    </source>
</evidence>
<feature type="domain" description="DUF5736" evidence="1">
    <location>
        <begin position="192"/>
        <end position="416"/>
    </location>
</feature>
<dbReference type="WBParaSite" id="SSLN_0001052101-mRNA-1">
    <property type="protein sequence ID" value="SSLN_0001052101-mRNA-1"/>
    <property type="gene ID" value="SSLN_0001052101"/>
</dbReference>
<evidence type="ECO:0000313" key="5">
    <source>
        <dbReference type="WBParaSite" id="SSLN_0001052101-mRNA-1"/>
    </source>
</evidence>
<evidence type="ECO:0000313" key="2">
    <source>
        <dbReference type="EMBL" id="JAP63089.1"/>
    </source>
</evidence>
<sequence length="444" mass="49886">MISFREPVYQGVAESPTSDYVMERPVARRPPLGRSLKDRLTNIVSMHVPSNQPFLSPSRNLKVKEELVEEGGMDGTNDRFGLLTLHNNENNENHEGLCEITAQLDKNTLFKAVEEALHSENVDLPQQKCVVASMTFDQNFLYICVEDVPYVFKIPTTSLPRSKLGLSLDKVYLKLPDSLELLPSALCLKQTQNETRELFIIGQTRSATSNVSFNMLVCFSPEGRLIAQTRKYPYRRFVAIDIDCDGNPLLSCAAGPEGTPAAQICKLTPHFERRIFSITMRRDQTIYQPQWITKTSTGGQCWASVSRVELDTSALGEDEKRRIFSFPGCQPVDSSDLPRSPKEWLRVISWNFDEFAAGAIAALDAEHLLAVDTERRSLALITWRTDEPSPNLQRIIKPSDRTIDFVCTSASLPEVASGSVAFFVSQGDIYKFSLPENRIVNAHY</sequence>
<dbReference type="EMBL" id="GEEE01000136">
    <property type="protein sequence ID" value="JAP63089.1"/>
    <property type="molecule type" value="Transcribed_RNA"/>
</dbReference>
<organism evidence="2">
    <name type="scientific">Schistocephalus solidus</name>
    <name type="common">Tapeworm</name>
    <dbReference type="NCBI Taxonomy" id="70667"/>
    <lineage>
        <taxon>Eukaryota</taxon>
        <taxon>Metazoa</taxon>
        <taxon>Spiralia</taxon>
        <taxon>Lophotrochozoa</taxon>
        <taxon>Platyhelminthes</taxon>
        <taxon>Cestoda</taxon>
        <taxon>Eucestoda</taxon>
        <taxon>Diphyllobothriidea</taxon>
        <taxon>Diphyllobothriidae</taxon>
        <taxon>Schistocephalus</taxon>
    </lineage>
</organism>
<dbReference type="EMBL" id="UYSU01035669">
    <property type="protein sequence ID" value="VDL96519.1"/>
    <property type="molecule type" value="Genomic_DNA"/>
</dbReference>
<dbReference type="Proteomes" id="UP000275846">
    <property type="component" value="Unassembled WGS sequence"/>
</dbReference>
<name>A0A0V0JBH3_SCHSO</name>
<dbReference type="OrthoDB" id="6241682at2759"/>
<dbReference type="AlphaFoldDB" id="A0A0V0JBH3"/>
<reference evidence="2" key="1">
    <citation type="submission" date="2016-01" db="EMBL/GenBank/DDBJ databases">
        <title>Reference transcriptome for the parasite Schistocephalus solidus: insights into the molecular evolution of parasitism.</title>
        <authorList>
            <person name="Hebert F.O."/>
            <person name="Grambauer S."/>
            <person name="Barber I."/>
            <person name="Landry C.R."/>
            <person name="Aubin-Horth N."/>
        </authorList>
    </citation>
    <scope>NUCLEOTIDE SEQUENCE</scope>
</reference>
<evidence type="ECO:0000259" key="1">
    <source>
        <dbReference type="Pfam" id="PF19007"/>
    </source>
</evidence>
<evidence type="ECO:0000313" key="4">
    <source>
        <dbReference type="Proteomes" id="UP000275846"/>
    </source>
</evidence>
<protein>
    <submittedName>
        <fullName evidence="5">DUF5736 domain-containing protein</fullName>
    </submittedName>
</protein>
<gene>
    <name evidence="3" type="ORF">SSLN_LOCUS10134</name>
    <name evidence="2" type="ORF">TR116821</name>
</gene>